<protein>
    <submittedName>
        <fullName evidence="2">Uncharacterized protein</fullName>
    </submittedName>
</protein>
<evidence type="ECO:0000313" key="2">
    <source>
        <dbReference type="EMBL" id="RRT73925.1"/>
    </source>
</evidence>
<evidence type="ECO:0000313" key="3">
    <source>
        <dbReference type="Proteomes" id="UP000287651"/>
    </source>
</evidence>
<dbReference type="Proteomes" id="UP000287651">
    <property type="component" value="Unassembled WGS sequence"/>
</dbReference>
<gene>
    <name evidence="2" type="ORF">B296_00027818</name>
</gene>
<organism evidence="2 3">
    <name type="scientific">Ensete ventricosum</name>
    <name type="common">Abyssinian banana</name>
    <name type="synonym">Musa ensete</name>
    <dbReference type="NCBI Taxonomy" id="4639"/>
    <lineage>
        <taxon>Eukaryota</taxon>
        <taxon>Viridiplantae</taxon>
        <taxon>Streptophyta</taxon>
        <taxon>Embryophyta</taxon>
        <taxon>Tracheophyta</taxon>
        <taxon>Spermatophyta</taxon>
        <taxon>Magnoliopsida</taxon>
        <taxon>Liliopsida</taxon>
        <taxon>Zingiberales</taxon>
        <taxon>Musaceae</taxon>
        <taxon>Ensete</taxon>
    </lineage>
</organism>
<evidence type="ECO:0000256" key="1">
    <source>
        <dbReference type="SAM" id="MobiDB-lite"/>
    </source>
</evidence>
<name>A0A427ACD8_ENSVE</name>
<comment type="caution">
    <text evidence="2">The sequence shown here is derived from an EMBL/GenBank/DDBJ whole genome shotgun (WGS) entry which is preliminary data.</text>
</comment>
<reference evidence="2 3" key="1">
    <citation type="journal article" date="2014" name="Agronomy (Basel)">
        <title>A Draft Genome Sequence for Ensete ventricosum, the Drought-Tolerant Tree Against Hunger.</title>
        <authorList>
            <person name="Harrison J."/>
            <person name="Moore K.A."/>
            <person name="Paszkiewicz K."/>
            <person name="Jones T."/>
            <person name="Grant M."/>
            <person name="Ambacheew D."/>
            <person name="Muzemil S."/>
            <person name="Studholme D.J."/>
        </authorList>
    </citation>
    <scope>NUCLEOTIDE SEQUENCE [LARGE SCALE GENOMIC DNA]</scope>
</reference>
<accession>A0A427ACD8</accession>
<proteinExistence type="predicted"/>
<dbReference type="EMBL" id="AMZH03002934">
    <property type="protein sequence ID" value="RRT73925.1"/>
    <property type="molecule type" value="Genomic_DNA"/>
</dbReference>
<dbReference type="AlphaFoldDB" id="A0A427ACD8"/>
<sequence>MVRLVELPEPAALPHHRRPPPPEGQTLETCPVRKSFASDAWMASRRRENVDARWHLKKVTAKWGSRFRKVGSSTRAFGGLSKSKLSCQVILAKVKSRHRVEVRTMRLRTRLECVRSSLRVS</sequence>
<feature type="region of interest" description="Disordered" evidence="1">
    <location>
        <begin position="7"/>
        <end position="29"/>
    </location>
</feature>